<name>A0A919AMD1_9PROT</name>
<sequence>MKGYKILARRYKTPVGEIDLIVKRKNTVIAVEVKARKTHAIAKESINHVQQSRIEKSLLWWVRANRLEACSLRFDVVTIVPGKFPYHIRNAWRASS</sequence>
<dbReference type="AlphaFoldDB" id="A0A919AMD1"/>
<dbReference type="EMBL" id="BNCI01000001">
    <property type="protein sequence ID" value="GHF15607.1"/>
    <property type="molecule type" value="Genomic_DNA"/>
</dbReference>
<proteinExistence type="inferred from homology"/>
<dbReference type="GO" id="GO:0003676">
    <property type="term" value="F:nucleic acid binding"/>
    <property type="evidence" value="ECO:0007669"/>
    <property type="project" value="InterPro"/>
</dbReference>
<evidence type="ECO:0000256" key="1">
    <source>
        <dbReference type="ARBA" id="ARBA00006738"/>
    </source>
</evidence>
<evidence type="ECO:0008006" key="4">
    <source>
        <dbReference type="Google" id="ProtNLM"/>
    </source>
</evidence>
<organism evidence="2 3">
    <name type="scientific">Kordiimonas sediminis</name>
    <dbReference type="NCBI Taxonomy" id="1735581"/>
    <lineage>
        <taxon>Bacteria</taxon>
        <taxon>Pseudomonadati</taxon>
        <taxon>Pseudomonadota</taxon>
        <taxon>Alphaproteobacteria</taxon>
        <taxon>Kordiimonadales</taxon>
        <taxon>Kordiimonadaceae</taxon>
        <taxon>Kordiimonas</taxon>
    </lineage>
</organism>
<comment type="similarity">
    <text evidence="1">Belongs to the UPF0102 family.</text>
</comment>
<dbReference type="InterPro" id="IPR003509">
    <property type="entry name" value="UPF0102_YraN-like"/>
</dbReference>
<dbReference type="SUPFAM" id="SSF52980">
    <property type="entry name" value="Restriction endonuclease-like"/>
    <property type="match status" value="1"/>
</dbReference>
<dbReference type="Pfam" id="PF02021">
    <property type="entry name" value="UPF0102"/>
    <property type="match status" value="1"/>
</dbReference>
<accession>A0A919AMD1</accession>
<keyword evidence="3" id="KW-1185">Reference proteome</keyword>
<evidence type="ECO:0000313" key="3">
    <source>
        <dbReference type="Proteomes" id="UP000630923"/>
    </source>
</evidence>
<reference evidence="2" key="2">
    <citation type="submission" date="2020-09" db="EMBL/GenBank/DDBJ databases">
        <authorList>
            <person name="Sun Q."/>
            <person name="Kim S."/>
        </authorList>
    </citation>
    <scope>NUCLEOTIDE SEQUENCE</scope>
    <source>
        <strain evidence="2">KCTC 42590</strain>
    </source>
</reference>
<gene>
    <name evidence="2" type="ORF">GCM10017044_07230</name>
</gene>
<reference evidence="2" key="1">
    <citation type="journal article" date="2014" name="Int. J. Syst. Evol. Microbiol.">
        <title>Complete genome sequence of Corynebacterium casei LMG S-19264T (=DSM 44701T), isolated from a smear-ripened cheese.</title>
        <authorList>
            <consortium name="US DOE Joint Genome Institute (JGI-PGF)"/>
            <person name="Walter F."/>
            <person name="Albersmeier A."/>
            <person name="Kalinowski J."/>
            <person name="Ruckert C."/>
        </authorList>
    </citation>
    <scope>NUCLEOTIDE SEQUENCE</scope>
    <source>
        <strain evidence="2">KCTC 42590</strain>
    </source>
</reference>
<dbReference type="Proteomes" id="UP000630923">
    <property type="component" value="Unassembled WGS sequence"/>
</dbReference>
<evidence type="ECO:0000313" key="2">
    <source>
        <dbReference type="EMBL" id="GHF15607.1"/>
    </source>
</evidence>
<dbReference type="InterPro" id="IPR011856">
    <property type="entry name" value="tRNA_endonuc-like_dom_sf"/>
</dbReference>
<dbReference type="PANTHER" id="PTHR34039">
    <property type="entry name" value="UPF0102 PROTEIN YRAN"/>
    <property type="match status" value="1"/>
</dbReference>
<dbReference type="PANTHER" id="PTHR34039:SF1">
    <property type="entry name" value="UPF0102 PROTEIN YRAN"/>
    <property type="match status" value="1"/>
</dbReference>
<dbReference type="InterPro" id="IPR011335">
    <property type="entry name" value="Restrct_endonuc-II-like"/>
</dbReference>
<dbReference type="Gene3D" id="3.40.1350.10">
    <property type="match status" value="1"/>
</dbReference>
<comment type="caution">
    <text evidence="2">The sequence shown here is derived from an EMBL/GenBank/DDBJ whole genome shotgun (WGS) entry which is preliminary data.</text>
</comment>
<protein>
    <recommendedName>
        <fullName evidence="4">YraN family protein</fullName>
    </recommendedName>
</protein>